<dbReference type="Proteomes" id="UP000199569">
    <property type="component" value="Unassembled WGS sequence"/>
</dbReference>
<evidence type="ECO:0000313" key="2">
    <source>
        <dbReference type="Proteomes" id="UP000199569"/>
    </source>
</evidence>
<accession>A0A1G5KJ09</accession>
<sequence>MLESFPGMGGCPAVARVMFEDVEIVNALGKGVVPYVKGSTLVIKAEGDEIKVPLNDGESGDPLTYTDFGAAITKANIQDLYDSVVVDLALTFTIEDP</sequence>
<organism evidence="1 2">
    <name type="scientific">Microvirga guangxiensis</name>
    <dbReference type="NCBI Taxonomy" id="549386"/>
    <lineage>
        <taxon>Bacteria</taxon>
        <taxon>Pseudomonadati</taxon>
        <taxon>Pseudomonadota</taxon>
        <taxon>Alphaproteobacteria</taxon>
        <taxon>Hyphomicrobiales</taxon>
        <taxon>Methylobacteriaceae</taxon>
        <taxon>Microvirga</taxon>
    </lineage>
</organism>
<keyword evidence="2" id="KW-1185">Reference proteome</keyword>
<protein>
    <submittedName>
        <fullName evidence="1">Uncharacterized protein</fullName>
    </submittedName>
</protein>
<dbReference type="AlphaFoldDB" id="A0A1G5KJ09"/>
<proteinExistence type="predicted"/>
<evidence type="ECO:0000313" key="1">
    <source>
        <dbReference type="EMBL" id="SCZ00048.1"/>
    </source>
</evidence>
<name>A0A1G5KJ09_9HYPH</name>
<gene>
    <name evidence="1" type="ORF">SAMN02927923_03321</name>
</gene>
<dbReference type="EMBL" id="FMVJ01000010">
    <property type="protein sequence ID" value="SCZ00048.1"/>
    <property type="molecule type" value="Genomic_DNA"/>
</dbReference>
<reference evidence="1 2" key="1">
    <citation type="submission" date="2016-10" db="EMBL/GenBank/DDBJ databases">
        <authorList>
            <person name="de Groot N.N."/>
        </authorList>
    </citation>
    <scope>NUCLEOTIDE SEQUENCE [LARGE SCALE GENOMIC DNA]</scope>
    <source>
        <strain evidence="1 2">CGMCC 1.7666</strain>
    </source>
</reference>
<dbReference type="STRING" id="549386.SAMN02927923_03321"/>